<evidence type="ECO:0000313" key="3">
    <source>
        <dbReference type="EMBL" id="PON75691.1"/>
    </source>
</evidence>
<dbReference type="AlphaFoldDB" id="A0A2P5DQY5"/>
<comment type="caution">
    <text evidence="3">The sequence shown here is derived from an EMBL/GenBank/DDBJ whole genome shotgun (WGS) entry which is preliminary data.</text>
</comment>
<evidence type="ECO:0000256" key="1">
    <source>
        <dbReference type="ARBA" id="ARBA00022737"/>
    </source>
</evidence>
<accession>A0A2P5DQY5</accession>
<dbReference type="Pfam" id="PF24492">
    <property type="entry name" value="HEAT_ECM29"/>
    <property type="match status" value="1"/>
</dbReference>
<dbReference type="Gene3D" id="1.25.10.10">
    <property type="entry name" value="Leucine-rich Repeat Variant"/>
    <property type="match status" value="1"/>
</dbReference>
<dbReference type="OrthoDB" id="16066at2759"/>
<sequence length="617" mass="67138">MAAFPIANALTVGKHLKKLWSAAFRAMDDIKETVRNSGEKLCRAATSITIRLCDVSLTDISYASQAMNIVLPVLLGEGILSKVDDIRKASIAVVMKLAKGAGIALRPHLSDLVCCMLESLSSLEDQGLNYVELHAANVGIQTEKLENLRISIAKGSPMWETLDLCLNVVDTKSLDQLVPRLAQLVRSGVGLNTRAGVASFISLLVQKVGSDIKPYTSMLLKLLFPVVKEEKSAAAKRAFASACAIVLKYAAPPQAQRLIEDTAALHTGDRNAQITCAILLKSYSSTALDVLSGYHTLIIPVIFISRFEDDKLVSGLFEELWEENTSSERIALQLYLGEIVSLICESISSSSWSSKKKSGQAICKLGEVLGESLVSHHHVLLQAVMKEIPGRLWEGKESLLNAIGALSKSCHKAISGDDPAIPNAILSVVASSCTKKETKYREAALSCLEQVVRAFGNPEFFKSTFPMLFELCGSDTINKSGKATVASDAAKAVKISAFSSIKELFSKLRTALDDFKESSTHAKIASFVQKLYQSVSPKVIDCITTVKIAQVHISASDCLLEIIKLYAELPSVYWKENVGLMDELLQVHESEKNGEAKSLLKRCIDILENLKYDAQET</sequence>
<evidence type="ECO:0000313" key="4">
    <source>
        <dbReference type="Proteomes" id="UP000237105"/>
    </source>
</evidence>
<dbReference type="GO" id="GO:0005634">
    <property type="term" value="C:nucleus"/>
    <property type="evidence" value="ECO:0007669"/>
    <property type="project" value="TreeGrafter"/>
</dbReference>
<keyword evidence="1" id="KW-0677">Repeat</keyword>
<proteinExistence type="predicted"/>
<keyword evidence="4" id="KW-1185">Reference proteome</keyword>
<dbReference type="GO" id="GO:0000502">
    <property type="term" value="C:proteasome complex"/>
    <property type="evidence" value="ECO:0007669"/>
    <property type="project" value="UniProtKB-KW"/>
</dbReference>
<gene>
    <name evidence="3" type="ORF">PanWU01x14_039510</name>
</gene>
<dbReference type="GO" id="GO:0060090">
    <property type="term" value="F:molecular adaptor activity"/>
    <property type="evidence" value="ECO:0007669"/>
    <property type="project" value="TreeGrafter"/>
</dbReference>
<dbReference type="SUPFAM" id="SSF48371">
    <property type="entry name" value="ARM repeat"/>
    <property type="match status" value="1"/>
</dbReference>
<dbReference type="STRING" id="3476.A0A2P5DQY5"/>
<feature type="domain" description="Proteasome adapter and scaffold protein ECM29 HEAT-repeat" evidence="2">
    <location>
        <begin position="105"/>
        <end position="264"/>
    </location>
</feature>
<protein>
    <submittedName>
        <fullName evidence="3">Proteasome component Ecm</fullName>
    </submittedName>
</protein>
<evidence type="ECO:0000259" key="2">
    <source>
        <dbReference type="Pfam" id="PF24492"/>
    </source>
</evidence>
<dbReference type="PANTHER" id="PTHR23346">
    <property type="entry name" value="TRANSLATIONAL ACTIVATOR GCN1-RELATED"/>
    <property type="match status" value="1"/>
</dbReference>
<name>A0A2P5DQY5_PARAD</name>
<reference evidence="4" key="1">
    <citation type="submission" date="2016-06" db="EMBL/GenBank/DDBJ databases">
        <title>Parallel loss of symbiosis genes in relatives of nitrogen-fixing non-legume Parasponia.</title>
        <authorList>
            <person name="Van Velzen R."/>
            <person name="Holmer R."/>
            <person name="Bu F."/>
            <person name="Rutten L."/>
            <person name="Van Zeijl A."/>
            <person name="Liu W."/>
            <person name="Santuari L."/>
            <person name="Cao Q."/>
            <person name="Sharma T."/>
            <person name="Shen D."/>
            <person name="Roswanjaya Y."/>
            <person name="Wardhani T."/>
            <person name="Kalhor M.S."/>
            <person name="Jansen J."/>
            <person name="Van den Hoogen J."/>
            <person name="Gungor B."/>
            <person name="Hartog M."/>
            <person name="Hontelez J."/>
            <person name="Verver J."/>
            <person name="Yang W.-C."/>
            <person name="Schijlen E."/>
            <person name="Repin R."/>
            <person name="Schilthuizen M."/>
            <person name="Schranz E."/>
            <person name="Heidstra R."/>
            <person name="Miyata K."/>
            <person name="Fedorova E."/>
            <person name="Kohlen W."/>
            <person name="Bisseling T."/>
            <person name="Smit S."/>
            <person name="Geurts R."/>
        </authorList>
    </citation>
    <scope>NUCLEOTIDE SEQUENCE [LARGE SCALE GENOMIC DNA]</scope>
    <source>
        <strain evidence="4">cv. WU1-14</strain>
    </source>
</reference>
<dbReference type="Proteomes" id="UP000237105">
    <property type="component" value="Unassembled WGS sequence"/>
</dbReference>
<dbReference type="InterPro" id="IPR016024">
    <property type="entry name" value="ARM-type_fold"/>
</dbReference>
<dbReference type="EMBL" id="JXTB01000022">
    <property type="protein sequence ID" value="PON75691.1"/>
    <property type="molecule type" value="Genomic_DNA"/>
</dbReference>
<dbReference type="GO" id="GO:0036503">
    <property type="term" value="P:ERAD pathway"/>
    <property type="evidence" value="ECO:0007669"/>
    <property type="project" value="TreeGrafter"/>
</dbReference>
<keyword evidence="3" id="KW-0647">Proteasome</keyword>
<dbReference type="PANTHER" id="PTHR23346:SF19">
    <property type="entry name" value="PROTEASOME ADAPTER AND SCAFFOLD PROTEIN ECM29"/>
    <property type="match status" value="1"/>
</dbReference>
<dbReference type="InterPro" id="IPR011989">
    <property type="entry name" value="ARM-like"/>
</dbReference>
<organism evidence="3 4">
    <name type="scientific">Parasponia andersonii</name>
    <name type="common">Sponia andersonii</name>
    <dbReference type="NCBI Taxonomy" id="3476"/>
    <lineage>
        <taxon>Eukaryota</taxon>
        <taxon>Viridiplantae</taxon>
        <taxon>Streptophyta</taxon>
        <taxon>Embryophyta</taxon>
        <taxon>Tracheophyta</taxon>
        <taxon>Spermatophyta</taxon>
        <taxon>Magnoliopsida</taxon>
        <taxon>eudicotyledons</taxon>
        <taxon>Gunneridae</taxon>
        <taxon>Pentapetalae</taxon>
        <taxon>rosids</taxon>
        <taxon>fabids</taxon>
        <taxon>Rosales</taxon>
        <taxon>Cannabaceae</taxon>
        <taxon>Parasponia</taxon>
    </lineage>
</organism>
<dbReference type="InterPro" id="IPR055443">
    <property type="entry name" value="HEAT_ECM29"/>
</dbReference>
<dbReference type="GO" id="GO:0005737">
    <property type="term" value="C:cytoplasm"/>
    <property type="evidence" value="ECO:0007669"/>
    <property type="project" value="TreeGrafter"/>
</dbReference>